<dbReference type="InterPro" id="IPR053163">
    <property type="entry name" value="HTH-type_regulator_Rgg"/>
</dbReference>
<sequence length="323" mass="37317">MPALGETFRALRKSKGLTLKEIADEQVSVAVISKFENGTSMLGVDRFLHLLDQIHVTTSEFFYWQTNRYAVSPMPLFGNSDHASPSWKLVLPMQKILELVNKADPPKGVQEVENYQKEFTKVFSDQPTQMNSLVMAIINSSVDLLHFRLNKTASDILPVTKYLTSVEQWGEFEIYLLIFSVSFLDASDLFRLFKRAMYRADWYKWLADDQHTRFNLCFDAFSALIGKQHYTEAAEVLKIMDNLVHDKDDSDVRFAVQNLFMHGWYDIVTGEKEKGKQQCENALSVYRILNVSGDEELLRLVYEHILKYDPSDVKHMFIILTMG</sequence>
<proteinExistence type="predicted"/>
<comment type="caution">
    <text evidence="2">The sequence shown here is derived from an EMBL/GenBank/DDBJ whole genome shotgun (WGS) entry which is preliminary data.</text>
</comment>
<dbReference type="EMBL" id="JANDJP010000004">
    <property type="protein sequence ID" value="MDF9913627.1"/>
    <property type="molecule type" value="Genomic_DNA"/>
</dbReference>
<evidence type="ECO:0000313" key="2">
    <source>
        <dbReference type="EMBL" id="MDF9913627.1"/>
    </source>
</evidence>
<feature type="domain" description="HTH cro/C1-type" evidence="1">
    <location>
        <begin position="8"/>
        <end position="61"/>
    </location>
</feature>
<reference evidence="2" key="1">
    <citation type="submission" date="2022-06" db="EMBL/GenBank/DDBJ databases">
        <title>Antifungal cultures and metabolites of lactic acid bacteria for use in dairy fermentations.</title>
        <authorList>
            <person name="Zhao Z."/>
            <person name="Gaenzle M."/>
        </authorList>
    </citation>
    <scope>NUCLEOTIDE SEQUENCE</scope>
    <source>
        <strain evidence="2">FUA3126</strain>
    </source>
</reference>
<dbReference type="InterPro" id="IPR010057">
    <property type="entry name" value="Transcription_activator_Rgg_C"/>
</dbReference>
<dbReference type="PANTHER" id="PTHR37038:SF12">
    <property type="entry name" value="TRANSCRIPTIONAL REGULATOR"/>
    <property type="match status" value="1"/>
</dbReference>
<dbReference type="SUPFAM" id="SSF47413">
    <property type="entry name" value="lambda repressor-like DNA-binding domains"/>
    <property type="match status" value="1"/>
</dbReference>
<dbReference type="RefSeq" id="WP_178942985.1">
    <property type="nucleotide sequence ID" value="NZ_JAIWJF010000002.1"/>
</dbReference>
<dbReference type="InterPro" id="IPR010982">
    <property type="entry name" value="Lambda_DNA-bd_dom_sf"/>
</dbReference>
<dbReference type="SMART" id="SM00530">
    <property type="entry name" value="HTH_XRE"/>
    <property type="match status" value="1"/>
</dbReference>
<dbReference type="PROSITE" id="PS50943">
    <property type="entry name" value="HTH_CROC1"/>
    <property type="match status" value="1"/>
</dbReference>
<dbReference type="NCBIfam" id="TIGR01716">
    <property type="entry name" value="RGG_Cterm"/>
    <property type="match status" value="1"/>
</dbReference>
<dbReference type="Proteomes" id="UP001152867">
    <property type="component" value="Unassembled WGS sequence"/>
</dbReference>
<dbReference type="CDD" id="cd00093">
    <property type="entry name" value="HTH_XRE"/>
    <property type="match status" value="1"/>
</dbReference>
<evidence type="ECO:0000259" key="1">
    <source>
        <dbReference type="PROSITE" id="PS50943"/>
    </source>
</evidence>
<dbReference type="Gene3D" id="1.10.260.40">
    <property type="entry name" value="lambda repressor-like DNA-binding domains"/>
    <property type="match status" value="1"/>
</dbReference>
<keyword evidence="3" id="KW-1185">Reference proteome</keyword>
<dbReference type="Pfam" id="PF21259">
    <property type="entry name" value="Rgg_C"/>
    <property type="match status" value="1"/>
</dbReference>
<organism evidence="2 3">
    <name type="scientific">Furfurilactobacillus milii</name>
    <dbReference type="NCBI Taxonomy" id="2888272"/>
    <lineage>
        <taxon>Bacteria</taxon>
        <taxon>Bacillati</taxon>
        <taxon>Bacillota</taxon>
        <taxon>Bacilli</taxon>
        <taxon>Lactobacillales</taxon>
        <taxon>Lactobacillaceae</taxon>
        <taxon>Furfurilactobacillus</taxon>
    </lineage>
</organism>
<accession>A0ABT6D912</accession>
<evidence type="ECO:0000313" key="3">
    <source>
        <dbReference type="Proteomes" id="UP001152867"/>
    </source>
</evidence>
<dbReference type="Pfam" id="PF01381">
    <property type="entry name" value="HTH_3"/>
    <property type="match status" value="1"/>
</dbReference>
<gene>
    <name evidence="2" type="ORF">NNA32_05110</name>
</gene>
<dbReference type="PANTHER" id="PTHR37038">
    <property type="entry name" value="TRANSCRIPTIONAL REGULATOR-RELATED"/>
    <property type="match status" value="1"/>
</dbReference>
<name>A0ABT6D912_9LACO</name>
<protein>
    <submittedName>
        <fullName evidence="2">Helix-turn-helix domain-containing protein</fullName>
    </submittedName>
</protein>
<dbReference type="InterPro" id="IPR001387">
    <property type="entry name" value="Cro/C1-type_HTH"/>
</dbReference>